<evidence type="ECO:0000313" key="2">
    <source>
        <dbReference type="Proteomes" id="UP000219467"/>
    </source>
</evidence>
<sequence>MTRYLLDTNIFIQARNLHYGFDFCPAFWEWLIAQNGTGRVASIDKVGDELQAGGDDLSDWANARGAGFFLPPDDPVLPALGQVSSWATSQTYEAAAIATFLQVADYWLVAHALAHGFVVVTHEVPSNSTRKIKIPNACIGLGITCISPYEMLRRERARFVLGPAPRAA</sequence>
<name>A0A285D5G1_9RHOB</name>
<reference evidence="2" key="1">
    <citation type="submission" date="2017-08" db="EMBL/GenBank/DDBJ databases">
        <authorList>
            <person name="Varghese N."/>
            <person name="Submissions S."/>
        </authorList>
    </citation>
    <scope>NUCLEOTIDE SEQUENCE [LARGE SCALE GENOMIC DNA]</scope>
    <source>
        <strain evidence="2">JA234</strain>
    </source>
</reference>
<dbReference type="InterPro" id="IPR029060">
    <property type="entry name" value="PIN-like_dom_sf"/>
</dbReference>
<dbReference type="RefSeq" id="WP_097031921.1">
    <property type="nucleotide sequence ID" value="NZ_OAOQ01000030.1"/>
</dbReference>
<dbReference type="OrthoDB" id="338425at2"/>
<dbReference type="Proteomes" id="UP000219467">
    <property type="component" value="Unassembled WGS sequence"/>
</dbReference>
<dbReference type="SUPFAM" id="SSF88723">
    <property type="entry name" value="PIN domain-like"/>
    <property type="match status" value="1"/>
</dbReference>
<dbReference type="Pfam" id="PF14367">
    <property type="entry name" value="DUF4411"/>
    <property type="match status" value="1"/>
</dbReference>
<protein>
    <submittedName>
        <fullName evidence="1">Predicted nucleic acid-binding protein</fullName>
    </submittedName>
</protein>
<dbReference type="EMBL" id="OAOQ01000030">
    <property type="protein sequence ID" value="SNX75042.1"/>
    <property type="molecule type" value="Genomic_DNA"/>
</dbReference>
<accession>A0A285D5G1</accession>
<dbReference type="Gene3D" id="3.40.50.1010">
    <property type="entry name" value="5'-nuclease"/>
    <property type="match status" value="1"/>
</dbReference>
<evidence type="ECO:0000313" key="1">
    <source>
        <dbReference type="EMBL" id="SNX75042.1"/>
    </source>
</evidence>
<proteinExistence type="predicted"/>
<organism evidence="1 2">
    <name type="scientific">Cereibacter ovatus</name>
    <dbReference type="NCBI Taxonomy" id="439529"/>
    <lineage>
        <taxon>Bacteria</taxon>
        <taxon>Pseudomonadati</taxon>
        <taxon>Pseudomonadota</taxon>
        <taxon>Alphaproteobacteria</taxon>
        <taxon>Rhodobacterales</taxon>
        <taxon>Paracoccaceae</taxon>
        <taxon>Cereibacter</taxon>
    </lineage>
</organism>
<dbReference type="AlphaFoldDB" id="A0A285D5G1"/>
<keyword evidence="2" id="KW-1185">Reference proteome</keyword>
<gene>
    <name evidence="1" type="ORF">SAMN05878503_13013</name>
</gene>
<dbReference type="InterPro" id="IPR016541">
    <property type="entry name" value="UCP008505"/>
</dbReference>